<name>A0A2P2PYZ5_RHIMU</name>
<evidence type="ECO:0000313" key="1">
    <source>
        <dbReference type="EMBL" id="MBX59976.1"/>
    </source>
</evidence>
<protein>
    <submittedName>
        <fullName evidence="1">Uncharacterized protein</fullName>
    </submittedName>
</protein>
<accession>A0A2P2PYZ5</accession>
<sequence>MDHNEQGGLIQYWF</sequence>
<dbReference type="EMBL" id="GGEC01079492">
    <property type="protein sequence ID" value="MBX59976.1"/>
    <property type="molecule type" value="Transcribed_RNA"/>
</dbReference>
<organism evidence="1">
    <name type="scientific">Rhizophora mucronata</name>
    <name type="common">Asiatic mangrove</name>
    <dbReference type="NCBI Taxonomy" id="61149"/>
    <lineage>
        <taxon>Eukaryota</taxon>
        <taxon>Viridiplantae</taxon>
        <taxon>Streptophyta</taxon>
        <taxon>Embryophyta</taxon>
        <taxon>Tracheophyta</taxon>
        <taxon>Spermatophyta</taxon>
        <taxon>Magnoliopsida</taxon>
        <taxon>eudicotyledons</taxon>
        <taxon>Gunneridae</taxon>
        <taxon>Pentapetalae</taxon>
        <taxon>rosids</taxon>
        <taxon>fabids</taxon>
        <taxon>Malpighiales</taxon>
        <taxon>Rhizophoraceae</taxon>
        <taxon>Rhizophora</taxon>
    </lineage>
</organism>
<proteinExistence type="predicted"/>
<reference evidence="1" key="1">
    <citation type="submission" date="2018-02" db="EMBL/GenBank/DDBJ databases">
        <title>Rhizophora mucronata_Transcriptome.</title>
        <authorList>
            <person name="Meera S.P."/>
            <person name="Sreeshan A."/>
            <person name="Augustine A."/>
        </authorList>
    </citation>
    <scope>NUCLEOTIDE SEQUENCE</scope>
    <source>
        <tissue evidence="1">Leaf</tissue>
    </source>
</reference>